<dbReference type="SUPFAM" id="SSF49870">
    <property type="entry name" value="Osmotin, thaumatin-like protein"/>
    <property type="match status" value="1"/>
</dbReference>
<comment type="caution">
    <text evidence="1">The sequence shown here is derived from an EMBL/GenBank/DDBJ whole genome shotgun (WGS) entry which is preliminary data.</text>
</comment>
<dbReference type="EMBL" id="LAZR01005897">
    <property type="protein sequence ID" value="KKM96317.1"/>
    <property type="molecule type" value="Genomic_DNA"/>
</dbReference>
<sequence>MTISTREICAWLLLMALVGCNQQPAESSTLTVASHQRDVTVHVAFGSDSAVTGWPVCKATAPLNCTFPLVKHEAAHLPLNGRYLNATLAFNAAPGCGATKAELNLNNPKWYDIVDVSLVDGFNLGVGAVVVESGKSTTLGPALRETGNAAAFGVFPYGCDICVARQKPPCGIPKGDAGCKTGTQYNPDVPCQFQGLTKGGATAVTVTVY</sequence>
<evidence type="ECO:0000313" key="1">
    <source>
        <dbReference type="EMBL" id="KKM96317.1"/>
    </source>
</evidence>
<dbReference type="InterPro" id="IPR037176">
    <property type="entry name" value="Osmotin/thaumatin-like_sf"/>
</dbReference>
<dbReference type="AlphaFoldDB" id="A0A0F9PT55"/>
<proteinExistence type="predicted"/>
<gene>
    <name evidence="1" type="ORF">LCGC14_1179320</name>
</gene>
<evidence type="ECO:0008006" key="2">
    <source>
        <dbReference type="Google" id="ProtNLM"/>
    </source>
</evidence>
<protein>
    <recommendedName>
        <fullName evidence="2">Lipoprotein</fullName>
    </recommendedName>
</protein>
<name>A0A0F9PT55_9ZZZZ</name>
<dbReference type="Gene3D" id="2.60.110.10">
    <property type="entry name" value="Thaumatin"/>
    <property type="match status" value="1"/>
</dbReference>
<accession>A0A0F9PT55</accession>
<organism evidence="1">
    <name type="scientific">marine sediment metagenome</name>
    <dbReference type="NCBI Taxonomy" id="412755"/>
    <lineage>
        <taxon>unclassified sequences</taxon>
        <taxon>metagenomes</taxon>
        <taxon>ecological metagenomes</taxon>
    </lineage>
</organism>
<dbReference type="PROSITE" id="PS51257">
    <property type="entry name" value="PROKAR_LIPOPROTEIN"/>
    <property type="match status" value="1"/>
</dbReference>
<reference evidence="1" key="1">
    <citation type="journal article" date="2015" name="Nature">
        <title>Complex archaea that bridge the gap between prokaryotes and eukaryotes.</title>
        <authorList>
            <person name="Spang A."/>
            <person name="Saw J.H."/>
            <person name="Jorgensen S.L."/>
            <person name="Zaremba-Niedzwiedzka K."/>
            <person name="Martijn J."/>
            <person name="Lind A.E."/>
            <person name="van Eijk R."/>
            <person name="Schleper C."/>
            <person name="Guy L."/>
            <person name="Ettema T.J."/>
        </authorList>
    </citation>
    <scope>NUCLEOTIDE SEQUENCE</scope>
</reference>